<gene>
    <name evidence="2" type="ORF">RY831_07010</name>
</gene>
<protein>
    <submittedName>
        <fullName evidence="2">Uncharacterized protein</fullName>
    </submittedName>
</protein>
<feature type="transmembrane region" description="Helical" evidence="1">
    <location>
        <begin position="12"/>
        <end position="32"/>
    </location>
</feature>
<keyword evidence="1" id="KW-0472">Membrane</keyword>
<keyword evidence="1" id="KW-1133">Transmembrane helix</keyword>
<feature type="transmembrane region" description="Helical" evidence="1">
    <location>
        <begin position="105"/>
        <end position="125"/>
    </location>
</feature>
<name>A0ABU6J5T7_9BURK</name>
<feature type="transmembrane region" description="Helical" evidence="1">
    <location>
        <begin position="72"/>
        <end position="93"/>
    </location>
</feature>
<dbReference type="EMBL" id="JAWIIV010000004">
    <property type="protein sequence ID" value="MEC4718890.1"/>
    <property type="molecule type" value="Genomic_DNA"/>
</dbReference>
<keyword evidence="1" id="KW-0812">Transmembrane</keyword>
<dbReference type="RefSeq" id="WP_326505609.1">
    <property type="nucleotide sequence ID" value="NZ_JAWIIV010000004.1"/>
</dbReference>
<reference evidence="2 3" key="1">
    <citation type="submission" date="2023-10" db="EMBL/GenBank/DDBJ databases">
        <title>Noviherbaspirillum sp. CPCC 100848 genome assembly.</title>
        <authorList>
            <person name="Li X.Y."/>
            <person name="Fang X.M."/>
        </authorList>
    </citation>
    <scope>NUCLEOTIDE SEQUENCE [LARGE SCALE GENOMIC DNA]</scope>
    <source>
        <strain evidence="2 3">CPCC 100848</strain>
    </source>
</reference>
<dbReference type="Proteomes" id="UP001352263">
    <property type="component" value="Unassembled WGS sequence"/>
</dbReference>
<evidence type="ECO:0000313" key="2">
    <source>
        <dbReference type="EMBL" id="MEC4718890.1"/>
    </source>
</evidence>
<accession>A0ABU6J5T7</accession>
<sequence length="137" mass="14106">MINVQSPLFLRRVLLADAAAGAASGLLLLLGAGMLEGLLNLPAALLQAAGASLLPLAAFLAWLGTRKAPSRAAVWAVIAVNAMWVVESFYLLLSGWVAPNAAGQAFIVVQALAVAVLAELEYFGLRELRKSPAAAAG</sequence>
<proteinExistence type="predicted"/>
<keyword evidence="3" id="KW-1185">Reference proteome</keyword>
<feature type="transmembrane region" description="Helical" evidence="1">
    <location>
        <begin position="44"/>
        <end position="65"/>
    </location>
</feature>
<organism evidence="2 3">
    <name type="scientific">Noviherbaspirillum album</name>
    <dbReference type="NCBI Taxonomy" id="3080276"/>
    <lineage>
        <taxon>Bacteria</taxon>
        <taxon>Pseudomonadati</taxon>
        <taxon>Pseudomonadota</taxon>
        <taxon>Betaproteobacteria</taxon>
        <taxon>Burkholderiales</taxon>
        <taxon>Oxalobacteraceae</taxon>
        <taxon>Noviherbaspirillum</taxon>
    </lineage>
</organism>
<comment type="caution">
    <text evidence="2">The sequence shown here is derived from an EMBL/GenBank/DDBJ whole genome shotgun (WGS) entry which is preliminary data.</text>
</comment>
<evidence type="ECO:0000313" key="3">
    <source>
        <dbReference type="Proteomes" id="UP001352263"/>
    </source>
</evidence>
<evidence type="ECO:0000256" key="1">
    <source>
        <dbReference type="SAM" id="Phobius"/>
    </source>
</evidence>